<dbReference type="InterPro" id="IPR021903">
    <property type="entry name" value="DUF3515"/>
</dbReference>
<keyword evidence="1" id="KW-0732">Signal</keyword>
<accession>A0A917F764</accession>
<proteinExistence type="predicted"/>
<dbReference type="AlphaFoldDB" id="A0A917F764"/>
<reference evidence="2" key="2">
    <citation type="submission" date="2020-09" db="EMBL/GenBank/DDBJ databases">
        <authorList>
            <person name="Sun Q."/>
            <person name="Zhou Y."/>
        </authorList>
    </citation>
    <scope>NUCLEOTIDE SEQUENCE</scope>
    <source>
        <strain evidence="2">CGMCC 1.12160</strain>
    </source>
</reference>
<dbReference type="EMBL" id="BMEM01000002">
    <property type="protein sequence ID" value="GGF50518.1"/>
    <property type="molecule type" value="Genomic_DNA"/>
</dbReference>
<dbReference type="Pfam" id="PF12028">
    <property type="entry name" value="DUF3515"/>
    <property type="match status" value="1"/>
</dbReference>
<reference evidence="2" key="1">
    <citation type="journal article" date="2014" name="Int. J. Syst. Evol. Microbiol.">
        <title>Complete genome sequence of Corynebacterium casei LMG S-19264T (=DSM 44701T), isolated from a smear-ripened cheese.</title>
        <authorList>
            <consortium name="US DOE Joint Genome Institute (JGI-PGF)"/>
            <person name="Walter F."/>
            <person name="Albersmeier A."/>
            <person name="Kalinowski J."/>
            <person name="Ruckert C."/>
        </authorList>
    </citation>
    <scope>NUCLEOTIDE SEQUENCE</scope>
    <source>
        <strain evidence="2">CGMCC 1.12160</strain>
    </source>
</reference>
<name>A0A917F764_9MICO</name>
<sequence length="155" mass="16200">MHRRRVLTATAILLLTALGGCADDAVKAVPFGESDSVACRAVADHWPARVGDLEPRVTAVQSRGVAAWGDPPVVARCGKQPLGPTEDPCIDINGIDWVATTLDDGGTMFTTYGRTPAIEVLVPAAYDSAPLRLPAFTEAASQIEQTLGRCTAATG</sequence>
<comment type="caution">
    <text evidence="2">The sequence shown here is derived from an EMBL/GenBank/DDBJ whole genome shotgun (WGS) entry which is preliminary data.</text>
</comment>
<gene>
    <name evidence="2" type="ORF">GCM10011366_17950</name>
</gene>
<feature type="chain" id="PRO_5037402555" description="DUF3515 domain-containing protein" evidence="1">
    <location>
        <begin position="23"/>
        <end position="155"/>
    </location>
</feature>
<feature type="signal peptide" evidence="1">
    <location>
        <begin position="1"/>
        <end position="22"/>
    </location>
</feature>
<evidence type="ECO:0000313" key="2">
    <source>
        <dbReference type="EMBL" id="GGF50518.1"/>
    </source>
</evidence>
<evidence type="ECO:0008006" key="4">
    <source>
        <dbReference type="Google" id="ProtNLM"/>
    </source>
</evidence>
<dbReference type="PROSITE" id="PS51257">
    <property type="entry name" value="PROKAR_LIPOPROTEIN"/>
    <property type="match status" value="1"/>
</dbReference>
<evidence type="ECO:0000313" key="3">
    <source>
        <dbReference type="Proteomes" id="UP000605670"/>
    </source>
</evidence>
<keyword evidence="3" id="KW-1185">Reference proteome</keyword>
<dbReference type="RefSeq" id="WP_188429980.1">
    <property type="nucleotide sequence ID" value="NZ_BAABKH010000001.1"/>
</dbReference>
<dbReference type="Proteomes" id="UP000605670">
    <property type="component" value="Unassembled WGS sequence"/>
</dbReference>
<protein>
    <recommendedName>
        <fullName evidence="4">DUF3515 domain-containing protein</fullName>
    </recommendedName>
</protein>
<evidence type="ECO:0000256" key="1">
    <source>
        <dbReference type="SAM" id="SignalP"/>
    </source>
</evidence>
<organism evidence="2 3">
    <name type="scientific">Ornithinimicrobium tianjinense</name>
    <dbReference type="NCBI Taxonomy" id="1195761"/>
    <lineage>
        <taxon>Bacteria</taxon>
        <taxon>Bacillati</taxon>
        <taxon>Actinomycetota</taxon>
        <taxon>Actinomycetes</taxon>
        <taxon>Micrococcales</taxon>
        <taxon>Ornithinimicrobiaceae</taxon>
        <taxon>Ornithinimicrobium</taxon>
    </lineage>
</organism>